<dbReference type="GeneID" id="64971365"/>
<dbReference type="GO" id="GO:0005656">
    <property type="term" value="C:nuclear pre-replicative complex"/>
    <property type="evidence" value="ECO:0007669"/>
    <property type="project" value="TreeGrafter"/>
</dbReference>
<evidence type="ECO:0000256" key="4">
    <source>
        <dbReference type="ARBA" id="ARBA00023125"/>
    </source>
</evidence>
<dbReference type="Pfam" id="PF07034">
    <property type="entry name" value="ORC3_N"/>
    <property type="match status" value="1"/>
</dbReference>
<gene>
    <name evidence="9" type="ORF">APUU_21792S</name>
</gene>
<evidence type="ECO:0000259" key="8">
    <source>
        <dbReference type="Pfam" id="PF18137"/>
    </source>
</evidence>
<protein>
    <recommendedName>
        <fullName evidence="11">Origin recognition complex subunit</fullName>
    </recommendedName>
</protein>
<feature type="region of interest" description="Disordered" evidence="6">
    <location>
        <begin position="1"/>
        <end position="52"/>
    </location>
</feature>
<feature type="domain" description="Origin recognition complex subunit 3 winged helix C-terminal" evidence="8">
    <location>
        <begin position="591"/>
        <end position="696"/>
    </location>
</feature>
<dbReference type="OrthoDB" id="10265211at2759"/>
<dbReference type="InterPro" id="IPR040855">
    <property type="entry name" value="ORC_WH_C"/>
</dbReference>
<accession>A0A7R7XHE5</accession>
<proteinExistence type="inferred from homology"/>
<keyword evidence="4" id="KW-0238">DNA-binding</keyword>
<dbReference type="RefSeq" id="XP_041553554.1">
    <property type="nucleotide sequence ID" value="XM_041700583.1"/>
</dbReference>
<feature type="domain" description="Origin recognition complex subunit 3 N-terminal" evidence="7">
    <location>
        <begin position="44"/>
        <end position="346"/>
    </location>
</feature>
<dbReference type="GO" id="GO:0005664">
    <property type="term" value="C:nuclear origin of replication recognition complex"/>
    <property type="evidence" value="ECO:0007669"/>
    <property type="project" value="InterPro"/>
</dbReference>
<evidence type="ECO:0000313" key="10">
    <source>
        <dbReference type="Proteomes" id="UP000654913"/>
    </source>
</evidence>
<evidence type="ECO:0000256" key="1">
    <source>
        <dbReference type="ARBA" id="ARBA00004123"/>
    </source>
</evidence>
<evidence type="ECO:0000313" key="9">
    <source>
        <dbReference type="EMBL" id="BCS21360.1"/>
    </source>
</evidence>
<dbReference type="CDD" id="cd20704">
    <property type="entry name" value="Orc3"/>
    <property type="match status" value="1"/>
</dbReference>
<evidence type="ECO:0000256" key="6">
    <source>
        <dbReference type="SAM" id="MobiDB-lite"/>
    </source>
</evidence>
<feature type="compositionally biased region" description="Polar residues" evidence="6">
    <location>
        <begin position="10"/>
        <end position="22"/>
    </location>
</feature>
<comment type="similarity">
    <text evidence="2">Belongs to the ORC3 family.</text>
</comment>
<evidence type="ECO:0000256" key="5">
    <source>
        <dbReference type="ARBA" id="ARBA00023242"/>
    </source>
</evidence>
<dbReference type="PANTHER" id="PTHR12748">
    <property type="entry name" value="ORIGIN RECOGNITION COMPLEX SUBUNIT 3"/>
    <property type="match status" value="1"/>
</dbReference>
<dbReference type="GO" id="GO:0003688">
    <property type="term" value="F:DNA replication origin binding"/>
    <property type="evidence" value="ECO:0007669"/>
    <property type="project" value="TreeGrafter"/>
</dbReference>
<comment type="subcellular location">
    <subcellularLocation>
        <location evidence="1">Nucleus</location>
    </subcellularLocation>
</comment>
<evidence type="ECO:0000256" key="2">
    <source>
        <dbReference type="ARBA" id="ARBA00010977"/>
    </source>
</evidence>
<dbReference type="Pfam" id="PF18137">
    <property type="entry name" value="WHD_ORC"/>
    <property type="match status" value="1"/>
</dbReference>
<dbReference type="AlphaFoldDB" id="A0A7R7XHE5"/>
<keyword evidence="10" id="KW-1185">Reference proteome</keyword>
<dbReference type="PANTHER" id="PTHR12748:SF0">
    <property type="entry name" value="ORIGIN RECOGNITION COMPLEX SUBUNIT 3"/>
    <property type="match status" value="1"/>
</dbReference>
<name>A0A7R7XHE5_9EURO</name>
<reference evidence="9" key="2">
    <citation type="submission" date="2021-02" db="EMBL/GenBank/DDBJ databases">
        <title>Aspergillus puulaauensis MK2 genome sequence.</title>
        <authorList>
            <person name="Futagami T."/>
            <person name="Mori K."/>
            <person name="Kadooka C."/>
            <person name="Tanaka T."/>
        </authorList>
    </citation>
    <scope>NUCLEOTIDE SEQUENCE</scope>
    <source>
        <strain evidence="9">MK2</strain>
    </source>
</reference>
<dbReference type="KEGG" id="apuu:APUU_21792S"/>
<evidence type="ECO:0008006" key="11">
    <source>
        <dbReference type="Google" id="ProtNLM"/>
    </source>
</evidence>
<organism evidence="9 10">
    <name type="scientific">Aspergillus puulaauensis</name>
    <dbReference type="NCBI Taxonomy" id="1220207"/>
    <lineage>
        <taxon>Eukaryota</taxon>
        <taxon>Fungi</taxon>
        <taxon>Dikarya</taxon>
        <taxon>Ascomycota</taxon>
        <taxon>Pezizomycotina</taxon>
        <taxon>Eurotiomycetes</taxon>
        <taxon>Eurotiomycetidae</taxon>
        <taxon>Eurotiales</taxon>
        <taxon>Aspergillaceae</taxon>
        <taxon>Aspergillus</taxon>
    </lineage>
</organism>
<sequence>MVADFMETETGGSSEDSLNTQGVYIYRPADTGKPPNEHPSKKRKVTREQTTSTENLCPFVPLLDGDESERSIRLRYQTYEQLWSVQEAKIQDILDDVDAEVLSNVSTFVRTTTPEMYDGCLPAALITVGSNVSSLARLLSRLNDQLTSAEEGGVVVLESGDAPNLKTTLKNIIRGAITNTEGNDGYQSFLTDRDGPRLLGYDLDLLGEYVTRKNIKHLVIAFRDSEAFDPGIFTDLFSLLGSWLDRIPLTLLFGISTSVELFEGRLPRSSVSLLKGKYFELHGASNCVDHIYERIQAEAEDFWLGRNITGVLFEKSSDYFQTPEAFCRTVKYAYMSHFFANPASVLLADDIPEDLQNKQLCEALRNAPSFREYCESLLQGGHRRLVRYLLENDKSLFSQTVQLVKSGQESMHDMFQAVKFISALLKNLNVPKKPSISELSIRALSGELRDSPLLEDLLAAFQRLDSGKIEELLPLLPKSLTKLPDFQDIHANFESLSGAHNNGSGPLRSEYDSQNSVIGTTIVKQRVKLNTGKAKLPDECIKYTGIIDRFHTILRSYLESALVCPQELPLHEAFLLDMRSPIREAFAPRARFALERALSHPFDYLMFTSQDTERKISAQQPPTSILYQLYLESGALVNMHDLWQAFYTVFENEQGNNGCDERMTMALFYRALSELKALGMLKHSRKKMDHVAKSAWMGL</sequence>
<dbReference type="Proteomes" id="UP000654913">
    <property type="component" value="Chromosome 2"/>
</dbReference>
<dbReference type="EMBL" id="AP024444">
    <property type="protein sequence ID" value="BCS21360.1"/>
    <property type="molecule type" value="Genomic_DNA"/>
</dbReference>
<dbReference type="InterPro" id="IPR045667">
    <property type="entry name" value="ORC3_N"/>
</dbReference>
<dbReference type="InterPro" id="IPR020795">
    <property type="entry name" value="ORC3"/>
</dbReference>
<keyword evidence="3" id="KW-0235">DNA replication</keyword>
<reference evidence="9" key="1">
    <citation type="submission" date="2021-01" db="EMBL/GenBank/DDBJ databases">
        <authorList>
            <consortium name="Aspergillus puulaauensis MK2 genome sequencing consortium"/>
            <person name="Kazuki M."/>
            <person name="Futagami T."/>
        </authorList>
    </citation>
    <scope>NUCLEOTIDE SEQUENCE</scope>
    <source>
        <strain evidence="9">MK2</strain>
    </source>
</reference>
<dbReference type="GO" id="GO:0031261">
    <property type="term" value="C:DNA replication preinitiation complex"/>
    <property type="evidence" value="ECO:0007669"/>
    <property type="project" value="TreeGrafter"/>
</dbReference>
<evidence type="ECO:0000259" key="7">
    <source>
        <dbReference type="Pfam" id="PF07034"/>
    </source>
</evidence>
<keyword evidence="5" id="KW-0539">Nucleus</keyword>
<dbReference type="GO" id="GO:0006270">
    <property type="term" value="P:DNA replication initiation"/>
    <property type="evidence" value="ECO:0007669"/>
    <property type="project" value="TreeGrafter"/>
</dbReference>
<evidence type="ECO:0000256" key="3">
    <source>
        <dbReference type="ARBA" id="ARBA00022705"/>
    </source>
</evidence>